<dbReference type="InterPro" id="IPR013324">
    <property type="entry name" value="RNA_pol_sigma_r3/r4-like"/>
</dbReference>
<keyword evidence="3 6" id="KW-0731">Sigma factor</keyword>
<evidence type="ECO:0000256" key="4">
    <source>
        <dbReference type="ARBA" id="ARBA00023125"/>
    </source>
</evidence>
<dbReference type="OrthoDB" id="9794508at2"/>
<dbReference type="GO" id="GO:0016987">
    <property type="term" value="F:sigma factor activity"/>
    <property type="evidence" value="ECO:0007669"/>
    <property type="project" value="UniProtKB-KW"/>
</dbReference>
<evidence type="ECO:0000256" key="5">
    <source>
        <dbReference type="ARBA" id="ARBA00023163"/>
    </source>
</evidence>
<dbReference type="GO" id="GO:0003677">
    <property type="term" value="F:DNA binding"/>
    <property type="evidence" value="ECO:0007669"/>
    <property type="project" value="UniProtKB-KW"/>
</dbReference>
<dbReference type="NCBIfam" id="NF007217">
    <property type="entry name" value="PRK09639.1-1"/>
    <property type="match status" value="1"/>
</dbReference>
<dbReference type="RefSeq" id="WP_075036759.1">
    <property type="nucleotide sequence ID" value="NZ_FOSB01000006.1"/>
</dbReference>
<dbReference type="Pfam" id="PF08281">
    <property type="entry name" value="Sigma70_r4_2"/>
    <property type="match status" value="1"/>
</dbReference>
<dbReference type="SUPFAM" id="SSF88659">
    <property type="entry name" value="Sigma3 and sigma4 domains of RNA polymerase sigma factors"/>
    <property type="match status" value="1"/>
</dbReference>
<dbReference type="InterPro" id="IPR000838">
    <property type="entry name" value="RNA_pol_sigma70_ECF_CS"/>
</dbReference>
<proteinExistence type="inferred from homology"/>
<dbReference type="InterPro" id="IPR039425">
    <property type="entry name" value="RNA_pol_sigma-70-like"/>
</dbReference>
<comment type="similarity">
    <text evidence="1 6">Belongs to the sigma-70 factor family. ECF subfamily.</text>
</comment>
<dbReference type="AlphaFoldDB" id="A0A1I3W207"/>
<dbReference type="GO" id="GO:0006352">
    <property type="term" value="P:DNA-templated transcription initiation"/>
    <property type="evidence" value="ECO:0007669"/>
    <property type="project" value="InterPro"/>
</dbReference>
<dbReference type="CDD" id="cd06171">
    <property type="entry name" value="Sigma70_r4"/>
    <property type="match status" value="1"/>
</dbReference>
<feature type="domain" description="RNA polymerase sigma factor 70 region 4 type 2" evidence="8">
    <location>
        <begin position="113"/>
        <end position="163"/>
    </location>
</feature>
<dbReference type="Pfam" id="PF04542">
    <property type="entry name" value="Sigma70_r2"/>
    <property type="match status" value="1"/>
</dbReference>
<dbReference type="InterPro" id="IPR007627">
    <property type="entry name" value="RNA_pol_sigma70_r2"/>
</dbReference>
<dbReference type="InterPro" id="IPR013249">
    <property type="entry name" value="RNA_pol_sigma70_r4_t2"/>
</dbReference>
<sequence length="182" mass="21937">MRTFFDELYENYHQDLFQFLIYMVKDRSLAEDLVQDVYVRVMKSYDSFNGESTEKTWLFSIARHVAIDHFRKQKRKRNRIMEFFDWTEKGEELQDKKKLPEEIAVQNDQMQHVYRALDECTVDQRSVLIFRYIQGLSIRETADILSWSESKVKTTQHRGMKALKTKLDKIDEGRGEHEEAQR</sequence>
<dbReference type="InterPro" id="IPR014284">
    <property type="entry name" value="RNA_pol_sigma-70_dom"/>
</dbReference>
<dbReference type="PANTHER" id="PTHR43133:SF60">
    <property type="entry name" value="RNA POLYMERASE SIGMA FACTOR SIGV"/>
    <property type="match status" value="1"/>
</dbReference>
<dbReference type="NCBIfam" id="NF007220">
    <property type="entry name" value="PRK09639.1-5"/>
    <property type="match status" value="1"/>
</dbReference>
<accession>A0A1I3W207</accession>
<feature type="domain" description="RNA polymerase sigma-70 region 2" evidence="7">
    <location>
        <begin position="8"/>
        <end position="75"/>
    </location>
</feature>
<keyword evidence="4 6" id="KW-0238">DNA-binding</keyword>
<dbReference type="STRING" id="240302.BN982_01754"/>
<evidence type="ECO:0000256" key="2">
    <source>
        <dbReference type="ARBA" id="ARBA00023015"/>
    </source>
</evidence>
<evidence type="ECO:0000313" key="9">
    <source>
        <dbReference type="EMBL" id="SFK01450.1"/>
    </source>
</evidence>
<dbReference type="EMBL" id="FOSB01000006">
    <property type="protein sequence ID" value="SFK01450.1"/>
    <property type="molecule type" value="Genomic_DNA"/>
</dbReference>
<dbReference type="PROSITE" id="PS01063">
    <property type="entry name" value="SIGMA70_ECF"/>
    <property type="match status" value="1"/>
</dbReference>
<keyword evidence="5 6" id="KW-0804">Transcription</keyword>
<evidence type="ECO:0000256" key="3">
    <source>
        <dbReference type="ARBA" id="ARBA00023082"/>
    </source>
</evidence>
<evidence type="ECO:0000259" key="8">
    <source>
        <dbReference type="Pfam" id="PF08281"/>
    </source>
</evidence>
<keyword evidence="2 6" id="KW-0805">Transcription regulation</keyword>
<organism evidence="9 10">
    <name type="scientific">Halobacillus dabanensis</name>
    <dbReference type="NCBI Taxonomy" id="240302"/>
    <lineage>
        <taxon>Bacteria</taxon>
        <taxon>Bacillati</taxon>
        <taxon>Bacillota</taxon>
        <taxon>Bacilli</taxon>
        <taxon>Bacillales</taxon>
        <taxon>Bacillaceae</taxon>
        <taxon>Halobacillus</taxon>
    </lineage>
</organism>
<reference evidence="10" key="1">
    <citation type="submission" date="2016-10" db="EMBL/GenBank/DDBJ databases">
        <authorList>
            <person name="Varghese N."/>
            <person name="Submissions S."/>
        </authorList>
    </citation>
    <scope>NUCLEOTIDE SEQUENCE [LARGE SCALE GENOMIC DNA]</scope>
    <source>
        <strain evidence="10">CGMCC 1.3704</strain>
    </source>
</reference>
<dbReference type="InterPro" id="IPR036388">
    <property type="entry name" value="WH-like_DNA-bd_sf"/>
</dbReference>
<protein>
    <recommendedName>
        <fullName evidence="6">RNA polymerase sigma factor</fullName>
    </recommendedName>
</protein>
<dbReference type="SUPFAM" id="SSF88946">
    <property type="entry name" value="Sigma2 domain of RNA polymerase sigma factors"/>
    <property type="match status" value="1"/>
</dbReference>
<dbReference type="NCBIfam" id="TIGR02937">
    <property type="entry name" value="sigma70-ECF"/>
    <property type="match status" value="1"/>
</dbReference>
<evidence type="ECO:0000256" key="6">
    <source>
        <dbReference type="RuleBase" id="RU000716"/>
    </source>
</evidence>
<dbReference type="Gene3D" id="1.10.1740.10">
    <property type="match status" value="1"/>
</dbReference>
<dbReference type="PANTHER" id="PTHR43133">
    <property type="entry name" value="RNA POLYMERASE ECF-TYPE SIGMA FACTO"/>
    <property type="match status" value="1"/>
</dbReference>
<gene>
    <name evidence="9" type="ORF">SAMN04487936_106148</name>
</gene>
<dbReference type="Proteomes" id="UP000183557">
    <property type="component" value="Unassembled WGS sequence"/>
</dbReference>
<dbReference type="InterPro" id="IPR013325">
    <property type="entry name" value="RNA_pol_sigma_r2"/>
</dbReference>
<evidence type="ECO:0000313" key="10">
    <source>
        <dbReference type="Proteomes" id="UP000183557"/>
    </source>
</evidence>
<evidence type="ECO:0000256" key="1">
    <source>
        <dbReference type="ARBA" id="ARBA00010641"/>
    </source>
</evidence>
<dbReference type="GO" id="GO:0006950">
    <property type="term" value="P:response to stress"/>
    <property type="evidence" value="ECO:0007669"/>
    <property type="project" value="UniProtKB-ARBA"/>
</dbReference>
<name>A0A1I3W207_HALDA</name>
<dbReference type="Gene3D" id="1.10.10.10">
    <property type="entry name" value="Winged helix-like DNA-binding domain superfamily/Winged helix DNA-binding domain"/>
    <property type="match status" value="1"/>
</dbReference>
<keyword evidence="10" id="KW-1185">Reference proteome</keyword>
<evidence type="ECO:0000259" key="7">
    <source>
        <dbReference type="Pfam" id="PF04542"/>
    </source>
</evidence>